<dbReference type="SUPFAM" id="SSF50965">
    <property type="entry name" value="Galactose oxidase, central domain"/>
    <property type="match status" value="1"/>
</dbReference>
<dbReference type="Ensembl" id="ENSLBET00000020312.1">
    <property type="protein sequence ID" value="ENSLBEP00000019269.1"/>
    <property type="gene ID" value="ENSLBEG00000014812.1"/>
</dbReference>
<dbReference type="Pfam" id="PF24681">
    <property type="entry name" value="Kelch_KLHDC2_KLHL20_DRC7"/>
    <property type="match status" value="1"/>
</dbReference>
<organism evidence="3 4">
    <name type="scientific">Labrus bergylta</name>
    <name type="common">ballan wrasse</name>
    <dbReference type="NCBI Taxonomy" id="56723"/>
    <lineage>
        <taxon>Eukaryota</taxon>
        <taxon>Metazoa</taxon>
        <taxon>Chordata</taxon>
        <taxon>Craniata</taxon>
        <taxon>Vertebrata</taxon>
        <taxon>Euteleostomi</taxon>
        <taxon>Actinopterygii</taxon>
        <taxon>Neopterygii</taxon>
        <taxon>Teleostei</taxon>
        <taxon>Neoteleostei</taxon>
        <taxon>Acanthomorphata</taxon>
        <taxon>Eupercaria</taxon>
        <taxon>Labriformes</taxon>
        <taxon>Labridae</taxon>
        <taxon>Labrus</taxon>
    </lineage>
</organism>
<dbReference type="GeneTree" id="ENSGT00940000157509"/>
<name>A0A3Q3FIE1_9LABR</name>
<dbReference type="InterPro" id="IPR011043">
    <property type="entry name" value="Gal_Oxase/kelch_b-propeller"/>
</dbReference>
<keyword evidence="1" id="KW-0880">Kelch repeat</keyword>
<evidence type="ECO:0000256" key="2">
    <source>
        <dbReference type="ARBA" id="ARBA00022737"/>
    </source>
</evidence>
<dbReference type="Gene3D" id="2.120.10.80">
    <property type="entry name" value="Kelch-type beta propeller"/>
    <property type="match status" value="1"/>
</dbReference>
<evidence type="ECO:0000313" key="4">
    <source>
        <dbReference type="Proteomes" id="UP000261660"/>
    </source>
</evidence>
<dbReference type="AlphaFoldDB" id="A0A3Q3FIE1"/>
<reference evidence="3" key="2">
    <citation type="submission" date="2025-09" db="UniProtKB">
        <authorList>
            <consortium name="Ensembl"/>
        </authorList>
    </citation>
    <scope>IDENTIFICATION</scope>
</reference>
<dbReference type="PANTHER" id="PTHR46228">
    <property type="entry name" value="KELCH DOMAIN-CONTAINING PROTEIN"/>
    <property type="match status" value="1"/>
</dbReference>
<dbReference type="PANTHER" id="PTHR46228:SF1">
    <property type="entry name" value="KELCH DOMAIN-CONTAINING PROTEIN 1"/>
    <property type="match status" value="1"/>
</dbReference>
<proteinExistence type="predicted"/>
<protein>
    <recommendedName>
        <fullName evidence="5">Kelch domain containing 1</fullName>
    </recommendedName>
</protein>
<reference evidence="3" key="1">
    <citation type="submission" date="2025-08" db="UniProtKB">
        <authorList>
            <consortium name="Ensembl"/>
        </authorList>
    </citation>
    <scope>IDENTIFICATION</scope>
</reference>
<sequence length="145" mass="16412">YHDNYKFADDEVFLPNDEIWAYDLEQGSWKVFHMPGEVPPSMSGTCSCSLDGHMYIFGGCDDFGQTNQIYCVNLTDGKYTWRKITHQVGSAPSPRDKLSSWVYKGRLCFLSKRLNPGSSTWMALASIHETLRSARSSVTCLLNIL</sequence>
<dbReference type="InParanoid" id="A0A3Q3FIE1"/>
<keyword evidence="2" id="KW-0677">Repeat</keyword>
<evidence type="ECO:0000313" key="3">
    <source>
        <dbReference type="Ensembl" id="ENSLBEP00000019269.1"/>
    </source>
</evidence>
<accession>A0A3Q3FIE1</accession>
<evidence type="ECO:0008006" key="5">
    <source>
        <dbReference type="Google" id="ProtNLM"/>
    </source>
</evidence>
<dbReference type="STRING" id="56723.ENSLBEP00000019269"/>
<dbReference type="InterPro" id="IPR015915">
    <property type="entry name" value="Kelch-typ_b-propeller"/>
</dbReference>
<evidence type="ECO:0000256" key="1">
    <source>
        <dbReference type="ARBA" id="ARBA00022441"/>
    </source>
</evidence>
<dbReference type="Proteomes" id="UP000261660">
    <property type="component" value="Unplaced"/>
</dbReference>
<keyword evidence="4" id="KW-1185">Reference proteome</keyword>